<keyword evidence="4 6" id="KW-1133">Transmembrane helix</keyword>
<name>A0AA96RFS1_9BACL</name>
<dbReference type="InterPro" id="IPR005598">
    <property type="entry name" value="ATP_synth_I"/>
</dbReference>
<evidence type="ECO:0000256" key="6">
    <source>
        <dbReference type="SAM" id="Phobius"/>
    </source>
</evidence>
<feature type="transmembrane region" description="Helical" evidence="6">
    <location>
        <begin position="35"/>
        <end position="53"/>
    </location>
</feature>
<dbReference type="EMBL" id="CP130318">
    <property type="protein sequence ID" value="WNQ11548.1"/>
    <property type="molecule type" value="Genomic_DNA"/>
</dbReference>
<proteinExistence type="predicted"/>
<protein>
    <submittedName>
        <fullName evidence="7">ATP synthase subunit I</fullName>
    </submittedName>
</protein>
<dbReference type="GO" id="GO:0005886">
    <property type="term" value="C:plasma membrane"/>
    <property type="evidence" value="ECO:0007669"/>
    <property type="project" value="UniProtKB-SubCell"/>
</dbReference>
<feature type="transmembrane region" description="Helical" evidence="6">
    <location>
        <begin position="98"/>
        <end position="118"/>
    </location>
</feature>
<dbReference type="AlphaFoldDB" id="A0AA96RFS1"/>
<feature type="transmembrane region" description="Helical" evidence="6">
    <location>
        <begin position="74"/>
        <end position="92"/>
    </location>
</feature>
<keyword evidence="2" id="KW-1003">Cell membrane</keyword>
<evidence type="ECO:0000256" key="1">
    <source>
        <dbReference type="ARBA" id="ARBA00004651"/>
    </source>
</evidence>
<dbReference type="Pfam" id="PF03899">
    <property type="entry name" value="ATP-synt_I"/>
    <property type="match status" value="1"/>
</dbReference>
<gene>
    <name evidence="7" type="ORF">MJA45_00260</name>
</gene>
<comment type="subcellular location">
    <subcellularLocation>
        <location evidence="1">Cell membrane</location>
        <topology evidence="1">Multi-pass membrane protein</topology>
    </subcellularLocation>
</comment>
<evidence type="ECO:0000256" key="3">
    <source>
        <dbReference type="ARBA" id="ARBA00022692"/>
    </source>
</evidence>
<evidence type="ECO:0000256" key="2">
    <source>
        <dbReference type="ARBA" id="ARBA00022475"/>
    </source>
</evidence>
<feature type="transmembrane region" description="Helical" evidence="6">
    <location>
        <begin position="12"/>
        <end position="29"/>
    </location>
</feature>
<keyword evidence="8" id="KW-1185">Reference proteome</keyword>
<evidence type="ECO:0000256" key="4">
    <source>
        <dbReference type="ARBA" id="ARBA00022989"/>
    </source>
</evidence>
<dbReference type="Proteomes" id="UP001305702">
    <property type="component" value="Chromosome"/>
</dbReference>
<accession>A0AA96RFS1</accession>
<keyword evidence="3 6" id="KW-0812">Transmembrane</keyword>
<sequence length="136" mass="15068">MTDLLVHLKRVTRISFFFLSVCFLCWAVFPRYQPIFGGLVIGVLASVINMYHLGWKVHKVGGAAAERTGRRVTLGYPTRAAFALLAVLVSTRTLHFDLFATIVGLIFSQLATLVLGYLSTARSKDSDSSDERGEKE</sequence>
<evidence type="ECO:0000256" key="5">
    <source>
        <dbReference type="ARBA" id="ARBA00023136"/>
    </source>
</evidence>
<evidence type="ECO:0000313" key="8">
    <source>
        <dbReference type="Proteomes" id="UP001305702"/>
    </source>
</evidence>
<evidence type="ECO:0000313" key="7">
    <source>
        <dbReference type="EMBL" id="WNQ11548.1"/>
    </source>
</evidence>
<dbReference type="RefSeq" id="WP_315605325.1">
    <property type="nucleotide sequence ID" value="NZ_CP130318.1"/>
</dbReference>
<dbReference type="KEGG" id="paun:MJA45_00260"/>
<keyword evidence="5 6" id="KW-0472">Membrane</keyword>
<reference evidence="7 8" key="1">
    <citation type="submission" date="2022-02" db="EMBL/GenBank/DDBJ databases">
        <title>Paenibacillus sp. MBLB1776 Whole Genome Shotgun Sequencing.</title>
        <authorList>
            <person name="Hwang C.Y."/>
            <person name="Cho E.-S."/>
            <person name="Seo M.-J."/>
        </authorList>
    </citation>
    <scope>NUCLEOTIDE SEQUENCE [LARGE SCALE GENOMIC DNA]</scope>
    <source>
        <strain evidence="7 8">MBLB1776</strain>
    </source>
</reference>
<organism evidence="7 8">
    <name type="scientific">Paenibacillus aurantius</name>
    <dbReference type="NCBI Taxonomy" id="2918900"/>
    <lineage>
        <taxon>Bacteria</taxon>
        <taxon>Bacillati</taxon>
        <taxon>Bacillota</taxon>
        <taxon>Bacilli</taxon>
        <taxon>Bacillales</taxon>
        <taxon>Paenibacillaceae</taxon>
        <taxon>Paenibacillus</taxon>
    </lineage>
</organism>